<reference evidence="3 4" key="1">
    <citation type="journal article" date="2015" name="Proc. Natl. Acad. Sci. U.S.A.">
        <title>The resurrection genome of Boea hygrometrica: A blueprint for survival of dehydration.</title>
        <authorList>
            <person name="Xiao L."/>
            <person name="Yang G."/>
            <person name="Zhang L."/>
            <person name="Yang X."/>
            <person name="Zhao S."/>
            <person name="Ji Z."/>
            <person name="Zhou Q."/>
            <person name="Hu M."/>
            <person name="Wang Y."/>
            <person name="Chen M."/>
            <person name="Xu Y."/>
            <person name="Jin H."/>
            <person name="Xiao X."/>
            <person name="Hu G."/>
            <person name="Bao F."/>
            <person name="Hu Y."/>
            <person name="Wan P."/>
            <person name="Li L."/>
            <person name="Deng X."/>
            <person name="Kuang T."/>
            <person name="Xiang C."/>
            <person name="Zhu J.K."/>
            <person name="Oliver M.J."/>
            <person name="He Y."/>
        </authorList>
    </citation>
    <scope>NUCLEOTIDE SEQUENCE [LARGE SCALE GENOMIC DNA]</scope>
    <source>
        <strain evidence="4">cv. XS01</strain>
    </source>
</reference>
<dbReference type="Proteomes" id="UP000250235">
    <property type="component" value="Unassembled WGS sequence"/>
</dbReference>
<evidence type="ECO:0000256" key="2">
    <source>
        <dbReference type="SAM" id="MobiDB-lite"/>
    </source>
</evidence>
<feature type="region of interest" description="Disordered" evidence="2">
    <location>
        <begin position="832"/>
        <end position="880"/>
    </location>
</feature>
<proteinExistence type="predicted"/>
<feature type="compositionally biased region" description="Acidic residues" evidence="2">
    <location>
        <begin position="307"/>
        <end position="328"/>
    </location>
</feature>
<gene>
    <name evidence="3" type="ORF">F511_33761</name>
</gene>
<evidence type="ECO:0000313" key="4">
    <source>
        <dbReference type="Proteomes" id="UP000250235"/>
    </source>
</evidence>
<evidence type="ECO:0000313" key="3">
    <source>
        <dbReference type="EMBL" id="KZV55513.1"/>
    </source>
</evidence>
<evidence type="ECO:0000256" key="1">
    <source>
        <dbReference type="SAM" id="Coils"/>
    </source>
</evidence>
<accession>A0A2Z7D8X4</accession>
<sequence>MAASFYSNSVHVDFESALAMGEPGMVSMFQALIASGLQGFLGCTAVVYEDALVEFLANGIVRDGLVVSTVNGVAIEFSEKLFTETFDLPVDGLADISEMPKDKIFDARSIVYLTREPVTLSGLKIQMKMHYRLLCDIMAKSVSVKAGSFNTITVEKFSFLTAVVCDVKMNWGSVLFGILKKMVTPGTKQAQGFAIQISLLLESVPNLELGESSEFPSSKILTDKTIHRYIAVIDKSGAQEPADAPKVKKAPRTKVASKKRPADIPLYVPVVKRKRTSKKKSTLKLVTVAQEAIPIQTVPAELAVEPMVEDQQAETEDAADQPAAEEETLADRPADEIVNVEQRVDESAVEVSRVDVVDPDIVIQQVLNQLDFSTEGQDVTKGDRVETWFDRALAEEIATAGDDSPTEKGNDEIPWFVRPFLSADHDSERLFETRSDSAAAMDFEVHSQNLPVVKDTYVDPAGSPRDRGAVIARSNTNTPSKCWIRTMIYVDGVWTVEPCDDRWVKIPRQVISSEVHRQRQYDDTLPPVNIFYKTLTKRWADICFEVVDSCASRRLLPVGSLQFCQSLLVVEPGYRVAPCQSSVFAFRVSQFCSVFVDFSVFSWLPTTDITDFLSSIALERTVLRNVQRSVSVVHPNVQFLDQHISSPTSSEDSSMNFDNTDIDATATAPAFSLPGSSTVSLYITRAVNQLQASLDQISHRDDGAAFKDTILMHLRDIEKEFTARFDAQDRWIGALRNDSNDQRNLLSLEFKSSHRQLHTQIAAASIDQIDMQREMKELNAKVDAIATNMERVKRDAEATKEAILHQLFEFQSQAQDDHIILTTQLGQLIEDLNRGGNDKKGEGVSSRGPQPTRAHVPVRVERRPLPTREPSPDAQSSGQYLSAEQAAEFKSVVEFYKGPVGGKTQYAYQQSSLSVEIFKKLTRLEEHLLLIFKDKYSSHSLVHFIESSFFVLETREFYRTHVYSLLYLIESVKNWLCEAVQKHLFDTCNQQLSLPVELVSLGVHTSAACVGGCLQRSCNHQSLLVIHSEAEEGET</sequence>
<feature type="compositionally biased region" description="Basic and acidic residues" evidence="2">
    <location>
        <begin position="832"/>
        <end position="842"/>
    </location>
</feature>
<keyword evidence="4" id="KW-1185">Reference proteome</keyword>
<keyword evidence="1" id="KW-0175">Coiled coil</keyword>
<feature type="region of interest" description="Disordered" evidence="2">
    <location>
        <begin position="307"/>
        <end position="335"/>
    </location>
</feature>
<name>A0A2Z7D8X4_9LAMI</name>
<dbReference type="EMBL" id="KQ988513">
    <property type="protein sequence ID" value="KZV55513.1"/>
    <property type="molecule type" value="Genomic_DNA"/>
</dbReference>
<organism evidence="3 4">
    <name type="scientific">Dorcoceras hygrometricum</name>
    <dbReference type="NCBI Taxonomy" id="472368"/>
    <lineage>
        <taxon>Eukaryota</taxon>
        <taxon>Viridiplantae</taxon>
        <taxon>Streptophyta</taxon>
        <taxon>Embryophyta</taxon>
        <taxon>Tracheophyta</taxon>
        <taxon>Spermatophyta</taxon>
        <taxon>Magnoliopsida</taxon>
        <taxon>eudicotyledons</taxon>
        <taxon>Gunneridae</taxon>
        <taxon>Pentapetalae</taxon>
        <taxon>asterids</taxon>
        <taxon>lamiids</taxon>
        <taxon>Lamiales</taxon>
        <taxon>Gesneriaceae</taxon>
        <taxon>Didymocarpoideae</taxon>
        <taxon>Trichosporeae</taxon>
        <taxon>Loxocarpinae</taxon>
        <taxon>Dorcoceras</taxon>
    </lineage>
</organism>
<dbReference type="AlphaFoldDB" id="A0A2Z7D8X4"/>
<feature type="coiled-coil region" evidence="1">
    <location>
        <begin position="761"/>
        <end position="795"/>
    </location>
</feature>
<protein>
    <submittedName>
        <fullName evidence="3">Dystroglycan-like</fullName>
    </submittedName>
</protein>